<dbReference type="RefSeq" id="WP_274396276.1">
    <property type="nucleotide sequence ID" value="NZ_CP082213.1"/>
</dbReference>
<dbReference type="Proteomes" id="UP001214201">
    <property type="component" value="Chromosome"/>
</dbReference>
<keyword evidence="2" id="KW-0732">Signal</keyword>
<dbReference type="EMBL" id="CP082214">
    <property type="protein sequence ID" value="WDM70126.1"/>
    <property type="molecule type" value="Genomic_DNA"/>
</dbReference>
<evidence type="ECO:0000313" key="4">
    <source>
        <dbReference type="EMBL" id="WDM70126.1"/>
    </source>
</evidence>
<evidence type="ECO:0000259" key="3">
    <source>
        <dbReference type="Pfam" id="PF13827"/>
    </source>
</evidence>
<reference evidence="4 5" key="1">
    <citation type="submission" date="2021-08" db="EMBL/GenBank/DDBJ databases">
        <title>Genome sequences of Xanthomonas cucurbitae isolates from 5 Midwestern US states.</title>
        <authorList>
            <person name="Hind S.R."/>
        </authorList>
    </citation>
    <scope>NUCLEOTIDE SEQUENCE [LARGE SCALE GENOMIC DNA]</scope>
    <source>
        <strain evidence="4 5">OH_261</strain>
    </source>
</reference>
<organism evidence="4 5">
    <name type="scientific">Xanthomonas cucurbitae</name>
    <dbReference type="NCBI Taxonomy" id="56453"/>
    <lineage>
        <taxon>Bacteria</taxon>
        <taxon>Pseudomonadati</taxon>
        <taxon>Pseudomonadota</taxon>
        <taxon>Gammaproteobacteria</taxon>
        <taxon>Lysobacterales</taxon>
        <taxon>Lysobacteraceae</taxon>
        <taxon>Xanthomonas</taxon>
    </lineage>
</organism>
<feature type="region of interest" description="Disordered" evidence="1">
    <location>
        <begin position="31"/>
        <end position="55"/>
    </location>
</feature>
<feature type="domain" description="DUF4189" evidence="3">
    <location>
        <begin position="60"/>
        <end position="157"/>
    </location>
</feature>
<protein>
    <submittedName>
        <fullName evidence="4">DUF4189 domain-containing protein</fullName>
    </submittedName>
</protein>
<name>A0ABY7Y8H4_9XANT</name>
<dbReference type="Pfam" id="PF13827">
    <property type="entry name" value="DUF4189"/>
    <property type="match status" value="1"/>
</dbReference>
<accession>A0ABY7Y8H4</accession>
<gene>
    <name evidence="4" type="ORF">K6978_11750</name>
</gene>
<dbReference type="InterPro" id="IPR025240">
    <property type="entry name" value="DUF4189"/>
</dbReference>
<evidence type="ECO:0000313" key="5">
    <source>
        <dbReference type="Proteomes" id="UP001214201"/>
    </source>
</evidence>
<feature type="chain" id="PRO_5046801534" evidence="2">
    <location>
        <begin position="20"/>
        <end position="165"/>
    </location>
</feature>
<feature type="signal peptide" evidence="2">
    <location>
        <begin position="1"/>
        <end position="19"/>
    </location>
</feature>
<evidence type="ECO:0000256" key="2">
    <source>
        <dbReference type="SAM" id="SignalP"/>
    </source>
</evidence>
<sequence length="165" mass="17290">MKLLVSFIFISFISGSAHAQTACPVGVAPGSPQCGPDSGTSRGDLPPPPPRPTGEWLKTWGAIVNADGTGRAWASTRMMSKDDAEKDALDQCASAGFNGCRVTFAYQNQCVAVSSSKSSPVKSAARSGPDLDIAKKDSVQLCSERGGGGCHVIYTDCTEPVFRKF</sequence>
<evidence type="ECO:0000256" key="1">
    <source>
        <dbReference type="SAM" id="MobiDB-lite"/>
    </source>
</evidence>
<keyword evidence="5" id="KW-1185">Reference proteome</keyword>
<proteinExistence type="predicted"/>